<feature type="transmembrane region" description="Helical" evidence="1">
    <location>
        <begin position="119"/>
        <end position="136"/>
    </location>
</feature>
<feature type="transmembrane region" description="Helical" evidence="1">
    <location>
        <begin position="263"/>
        <end position="283"/>
    </location>
</feature>
<feature type="transmembrane region" description="Helical" evidence="1">
    <location>
        <begin position="148"/>
        <end position="166"/>
    </location>
</feature>
<protein>
    <submittedName>
        <fullName evidence="3">Transporter</fullName>
    </submittedName>
</protein>
<dbReference type="InterPro" id="IPR037185">
    <property type="entry name" value="EmrE-like"/>
</dbReference>
<feature type="transmembrane region" description="Helical" evidence="1">
    <location>
        <begin position="71"/>
        <end position="89"/>
    </location>
</feature>
<feature type="transmembrane region" description="Helical" evidence="1">
    <location>
        <begin position="95"/>
        <end position="114"/>
    </location>
</feature>
<gene>
    <name evidence="3" type="ORF">TMS3_0117050</name>
</gene>
<evidence type="ECO:0000313" key="3">
    <source>
        <dbReference type="EMBL" id="KFX69170.1"/>
    </source>
</evidence>
<keyword evidence="1" id="KW-1133">Transmembrane helix</keyword>
<feature type="transmembrane region" description="Helical" evidence="1">
    <location>
        <begin position="203"/>
        <end position="225"/>
    </location>
</feature>
<dbReference type="NCBIfam" id="NF007823">
    <property type="entry name" value="PRK10532.1"/>
    <property type="match status" value="1"/>
</dbReference>
<organism evidence="3 4">
    <name type="scientific">Pseudomonas taeanensis MS-3</name>
    <dbReference type="NCBI Taxonomy" id="1395571"/>
    <lineage>
        <taxon>Bacteria</taxon>
        <taxon>Pseudomonadati</taxon>
        <taxon>Pseudomonadota</taxon>
        <taxon>Gammaproteobacteria</taxon>
        <taxon>Pseudomonadales</taxon>
        <taxon>Pseudomonadaceae</taxon>
        <taxon>Pseudomonas</taxon>
    </lineage>
</organism>
<dbReference type="Pfam" id="PF00892">
    <property type="entry name" value="EamA"/>
    <property type="match status" value="1"/>
</dbReference>
<sequence>MPRSSHTSLVLLPIALLLVAMTSIQSGASLAKSLFPLVGAEGTTALRLGLAALILCLFMRPWRARLTLRSCRSLLAYGLSLGCMNLLFYKSLSSIPLGVAVALEFTGPLALALLSSRRLLDFVWVALAIFGLWLLLPSHHSESHLDPLGMALALAAGLCWALYIIFGKQAGVEHGSHTVVLGTLIAAVLVMPVGLWHAGSSLFSVQLLPLALAVAVLSSALPYSLEMIALTRLPVRTFSTLMSMEPAIAAFSALLILNEQLTVTQWLAVGAIILASAGAAATIKPHAKPIENMALKDPRPTS</sequence>
<dbReference type="PANTHER" id="PTHR22911">
    <property type="entry name" value="ACYL-MALONYL CONDENSING ENZYME-RELATED"/>
    <property type="match status" value="1"/>
</dbReference>
<evidence type="ECO:0000313" key="4">
    <source>
        <dbReference type="Proteomes" id="UP000030063"/>
    </source>
</evidence>
<name>A0A0A1YGY8_9PSED</name>
<dbReference type="STRING" id="1395571.TMS3_0117050"/>
<dbReference type="eggNOG" id="COG5006">
    <property type="taxonomic scope" value="Bacteria"/>
</dbReference>
<dbReference type="EMBL" id="AWSQ01000004">
    <property type="protein sequence ID" value="KFX69170.1"/>
    <property type="molecule type" value="Genomic_DNA"/>
</dbReference>
<accession>A0A0A1YGY8</accession>
<dbReference type="AlphaFoldDB" id="A0A0A1YGY8"/>
<dbReference type="Proteomes" id="UP000030063">
    <property type="component" value="Unassembled WGS sequence"/>
</dbReference>
<evidence type="ECO:0000259" key="2">
    <source>
        <dbReference type="Pfam" id="PF00892"/>
    </source>
</evidence>
<feature type="transmembrane region" description="Helical" evidence="1">
    <location>
        <begin position="237"/>
        <end position="257"/>
    </location>
</feature>
<dbReference type="GO" id="GO:0015565">
    <property type="term" value="F:threonine efflux transmembrane transporter activity"/>
    <property type="evidence" value="ECO:0007669"/>
    <property type="project" value="TreeGrafter"/>
</dbReference>
<keyword evidence="1" id="KW-0472">Membrane</keyword>
<reference evidence="3 4" key="1">
    <citation type="journal article" date="2014" name="Genome Announc.">
        <title>Draft Genome Sequence of Petroleum Oil-Degrading Marine Bacterium Pseudomonas taeanensis Strain MS-3, Isolated from a Crude Oil-Contaminated Seashore.</title>
        <authorList>
            <person name="Lee S.Y."/>
            <person name="Kim S.H."/>
            <person name="Lee D.G."/>
            <person name="Shin S."/>
            <person name="Yun S.H."/>
            <person name="Choi C.W."/>
            <person name="Chung Y.H."/>
            <person name="Choi J.S."/>
            <person name="Kahng H.Y."/>
            <person name="Kim S.I."/>
        </authorList>
    </citation>
    <scope>NUCLEOTIDE SEQUENCE [LARGE SCALE GENOMIC DNA]</scope>
    <source>
        <strain evidence="3 4">MS-3</strain>
    </source>
</reference>
<dbReference type="PANTHER" id="PTHR22911:SF37">
    <property type="entry name" value="THREONINE_HOMOSERINE EXPORTER RHTA"/>
    <property type="match status" value="1"/>
</dbReference>
<dbReference type="OrthoDB" id="9815120at2"/>
<proteinExistence type="predicted"/>
<keyword evidence="1" id="KW-0812">Transmembrane</keyword>
<evidence type="ECO:0000256" key="1">
    <source>
        <dbReference type="SAM" id="Phobius"/>
    </source>
</evidence>
<dbReference type="GO" id="GO:0005886">
    <property type="term" value="C:plasma membrane"/>
    <property type="evidence" value="ECO:0007669"/>
    <property type="project" value="TreeGrafter"/>
</dbReference>
<dbReference type="SUPFAM" id="SSF103481">
    <property type="entry name" value="Multidrug resistance efflux transporter EmrE"/>
    <property type="match status" value="2"/>
</dbReference>
<feature type="transmembrane region" description="Helical" evidence="1">
    <location>
        <begin position="41"/>
        <end position="59"/>
    </location>
</feature>
<dbReference type="RefSeq" id="WP_025166404.1">
    <property type="nucleotide sequence ID" value="NZ_AWSQ01000004.1"/>
</dbReference>
<comment type="caution">
    <text evidence="3">The sequence shown here is derived from an EMBL/GenBank/DDBJ whole genome shotgun (WGS) entry which is preliminary data.</text>
</comment>
<keyword evidence="4" id="KW-1185">Reference proteome</keyword>
<dbReference type="InterPro" id="IPR000620">
    <property type="entry name" value="EamA_dom"/>
</dbReference>
<feature type="domain" description="EamA" evidence="2">
    <location>
        <begin position="148"/>
        <end position="277"/>
    </location>
</feature>
<feature type="transmembrane region" description="Helical" evidence="1">
    <location>
        <begin position="178"/>
        <end position="197"/>
    </location>
</feature>